<dbReference type="AlphaFoldDB" id="A0A978UI63"/>
<sequence>MTKDIRSLFLRLGTVKEIWDAVKQTYSVEQDASKAYQLHCEIMSICQNGESIIFYLGKLQKIWQQLDDIDDCTMECKSDIAKYTAKVNAQCVYVFLAGLDSHLDGVRGRILATIPLPNIQSVYAVVCAEANRQEAMLGSTTEGVALATKKASNSKKDRKCTHCNVTGHTVDTCFQLHGYPDWHPKSKKASQVFSTAKKEDTNLRVNVAITSGFTAQSGTSFTGKSDWIVDSSATDHMTCDRYKLNQLSSKCSMNIITNANGVSSPIVGTGIVSLSPSLTIKDDLQTKEKIGCGRESGRLYYLEDGFQHSRKGQANFKNARDITRDTTVDDGNVELDDSEEL</sequence>
<evidence type="ECO:0000313" key="1">
    <source>
        <dbReference type="EMBL" id="KAH7514494.1"/>
    </source>
</evidence>
<dbReference type="PANTHER" id="PTHR34222:SF43">
    <property type="entry name" value="RETROTRANSPOSON GAG DOMAIN-CONTAINING PROTEIN"/>
    <property type="match status" value="1"/>
</dbReference>
<dbReference type="Proteomes" id="UP000813462">
    <property type="component" value="Unassembled WGS sequence"/>
</dbReference>
<proteinExistence type="predicted"/>
<accession>A0A978UI63</accession>
<reference evidence="1" key="1">
    <citation type="journal article" date="2021" name="Front. Plant Sci.">
        <title>Chromosome-Scale Genome Assembly for Chinese Sour Jujube and Insights Into Its Genome Evolution and Domestication Signature.</title>
        <authorList>
            <person name="Shen L.-Y."/>
            <person name="Luo H."/>
            <person name="Wang X.-L."/>
            <person name="Wang X.-M."/>
            <person name="Qiu X.-J."/>
            <person name="Liu H."/>
            <person name="Zhou S.-S."/>
            <person name="Jia K.-H."/>
            <person name="Nie S."/>
            <person name="Bao Y.-T."/>
            <person name="Zhang R.-G."/>
            <person name="Yun Q.-Z."/>
            <person name="Chai Y.-H."/>
            <person name="Lu J.-Y."/>
            <person name="Li Y."/>
            <person name="Zhao S.-W."/>
            <person name="Mao J.-F."/>
            <person name="Jia S.-G."/>
            <person name="Mao Y.-M."/>
        </authorList>
    </citation>
    <scope>NUCLEOTIDE SEQUENCE</scope>
    <source>
        <strain evidence="1">AT0</strain>
        <tissue evidence="1">Leaf</tissue>
    </source>
</reference>
<protein>
    <recommendedName>
        <fullName evidence="3">Retrotransposon gag domain-containing protein</fullName>
    </recommendedName>
</protein>
<comment type="caution">
    <text evidence="1">The sequence shown here is derived from an EMBL/GenBank/DDBJ whole genome shotgun (WGS) entry which is preliminary data.</text>
</comment>
<name>A0A978UI63_ZIZJJ</name>
<dbReference type="EMBL" id="JAEACU010000011">
    <property type="protein sequence ID" value="KAH7514494.1"/>
    <property type="molecule type" value="Genomic_DNA"/>
</dbReference>
<dbReference type="PANTHER" id="PTHR34222">
    <property type="entry name" value="GAG_PRE-INTEGRS DOMAIN-CONTAINING PROTEIN"/>
    <property type="match status" value="1"/>
</dbReference>
<gene>
    <name evidence="1" type="ORF">FEM48_Zijuj11G0095400</name>
</gene>
<evidence type="ECO:0008006" key="3">
    <source>
        <dbReference type="Google" id="ProtNLM"/>
    </source>
</evidence>
<evidence type="ECO:0000313" key="2">
    <source>
        <dbReference type="Proteomes" id="UP000813462"/>
    </source>
</evidence>
<organism evidence="1 2">
    <name type="scientific">Ziziphus jujuba var. spinosa</name>
    <dbReference type="NCBI Taxonomy" id="714518"/>
    <lineage>
        <taxon>Eukaryota</taxon>
        <taxon>Viridiplantae</taxon>
        <taxon>Streptophyta</taxon>
        <taxon>Embryophyta</taxon>
        <taxon>Tracheophyta</taxon>
        <taxon>Spermatophyta</taxon>
        <taxon>Magnoliopsida</taxon>
        <taxon>eudicotyledons</taxon>
        <taxon>Gunneridae</taxon>
        <taxon>Pentapetalae</taxon>
        <taxon>rosids</taxon>
        <taxon>fabids</taxon>
        <taxon>Rosales</taxon>
        <taxon>Rhamnaceae</taxon>
        <taxon>Paliureae</taxon>
        <taxon>Ziziphus</taxon>
    </lineage>
</organism>